<evidence type="ECO:0000259" key="4">
    <source>
        <dbReference type="Pfam" id="PF17172"/>
    </source>
</evidence>
<dbReference type="PANTHER" id="PTHR12289:SF41">
    <property type="entry name" value="FAILED AXON CONNECTIONS-RELATED"/>
    <property type="match status" value="1"/>
</dbReference>
<dbReference type="GO" id="GO:0006626">
    <property type="term" value="P:protein targeting to mitochondrion"/>
    <property type="evidence" value="ECO:0007669"/>
    <property type="project" value="TreeGrafter"/>
</dbReference>
<dbReference type="InterPro" id="IPR050931">
    <property type="entry name" value="Mito_Protein_Transport_Metaxin"/>
</dbReference>
<keyword evidence="2" id="KW-0812">Transmembrane</keyword>
<evidence type="ECO:0000313" key="6">
    <source>
        <dbReference type="Proteomes" id="UP000250235"/>
    </source>
</evidence>
<feature type="region of interest" description="Disordered" evidence="1">
    <location>
        <begin position="294"/>
        <end position="333"/>
    </location>
</feature>
<keyword evidence="2" id="KW-0472">Membrane</keyword>
<name>A0A2Z7B5K3_9LAMI</name>
<dbReference type="EMBL" id="KV011136">
    <property type="protein sequence ID" value="KZV26802.1"/>
    <property type="molecule type" value="Genomic_DNA"/>
</dbReference>
<dbReference type="Proteomes" id="UP000250235">
    <property type="component" value="Unassembled WGS sequence"/>
</dbReference>
<dbReference type="AlphaFoldDB" id="A0A2Z7B5K3"/>
<evidence type="ECO:0000259" key="3">
    <source>
        <dbReference type="Pfam" id="PF17171"/>
    </source>
</evidence>
<dbReference type="Pfam" id="PF17172">
    <property type="entry name" value="GST_N_4"/>
    <property type="match status" value="1"/>
</dbReference>
<gene>
    <name evidence="5" type="ORF">F511_06649</name>
</gene>
<proteinExistence type="predicted"/>
<dbReference type="PANTHER" id="PTHR12289">
    <property type="entry name" value="METAXIN RELATED"/>
    <property type="match status" value="1"/>
</dbReference>
<feature type="transmembrane region" description="Helical" evidence="2">
    <location>
        <begin position="341"/>
        <end position="360"/>
    </location>
</feature>
<dbReference type="OrthoDB" id="5835136at2759"/>
<accession>A0A2Z7B5K3</accession>
<evidence type="ECO:0000313" key="5">
    <source>
        <dbReference type="EMBL" id="KZV26802.1"/>
    </source>
</evidence>
<dbReference type="GO" id="GO:0005741">
    <property type="term" value="C:mitochondrial outer membrane"/>
    <property type="evidence" value="ECO:0007669"/>
    <property type="project" value="TreeGrafter"/>
</dbReference>
<keyword evidence="6" id="KW-1185">Reference proteome</keyword>
<protein>
    <submittedName>
        <fullName evidence="5">Mitochondrial outer membrane import complex protein METAXIN</fullName>
    </submittedName>
</protein>
<dbReference type="InterPro" id="IPR033468">
    <property type="entry name" value="Metaxin_GST"/>
</dbReference>
<organism evidence="5 6">
    <name type="scientific">Dorcoceras hygrometricum</name>
    <dbReference type="NCBI Taxonomy" id="472368"/>
    <lineage>
        <taxon>Eukaryota</taxon>
        <taxon>Viridiplantae</taxon>
        <taxon>Streptophyta</taxon>
        <taxon>Embryophyta</taxon>
        <taxon>Tracheophyta</taxon>
        <taxon>Spermatophyta</taxon>
        <taxon>Magnoliopsida</taxon>
        <taxon>eudicotyledons</taxon>
        <taxon>Gunneridae</taxon>
        <taxon>Pentapetalae</taxon>
        <taxon>asterids</taxon>
        <taxon>lamiids</taxon>
        <taxon>Lamiales</taxon>
        <taxon>Gesneriaceae</taxon>
        <taxon>Didymocarpoideae</taxon>
        <taxon>Trichosporeae</taxon>
        <taxon>Loxocarpinae</taxon>
        <taxon>Dorcoceras</taxon>
    </lineage>
</organism>
<feature type="compositionally biased region" description="Low complexity" evidence="1">
    <location>
        <begin position="294"/>
        <end position="317"/>
    </location>
</feature>
<evidence type="ECO:0000256" key="2">
    <source>
        <dbReference type="SAM" id="Phobius"/>
    </source>
</evidence>
<evidence type="ECO:0000256" key="1">
    <source>
        <dbReference type="SAM" id="MobiDB-lite"/>
    </source>
</evidence>
<dbReference type="CDD" id="cd03054">
    <property type="entry name" value="GST_N_Metaxin"/>
    <property type="match status" value="1"/>
</dbReference>
<reference evidence="5 6" key="1">
    <citation type="journal article" date="2015" name="Proc. Natl. Acad. Sci. U.S.A.">
        <title>The resurrection genome of Boea hygrometrica: A blueprint for survival of dehydration.</title>
        <authorList>
            <person name="Xiao L."/>
            <person name="Yang G."/>
            <person name="Zhang L."/>
            <person name="Yang X."/>
            <person name="Zhao S."/>
            <person name="Ji Z."/>
            <person name="Zhou Q."/>
            <person name="Hu M."/>
            <person name="Wang Y."/>
            <person name="Chen M."/>
            <person name="Xu Y."/>
            <person name="Jin H."/>
            <person name="Xiao X."/>
            <person name="Hu G."/>
            <person name="Bao F."/>
            <person name="Hu Y."/>
            <person name="Wan P."/>
            <person name="Li L."/>
            <person name="Deng X."/>
            <person name="Kuang T."/>
            <person name="Xiang C."/>
            <person name="Zhu J.K."/>
            <person name="Oliver M.J."/>
            <person name="He Y."/>
        </authorList>
    </citation>
    <scope>NUCLEOTIDE SEQUENCE [LARGE SCALE GENOMIC DNA]</scope>
    <source>
        <strain evidence="6">cv. XS01</strain>
    </source>
</reference>
<keyword evidence="2" id="KW-1133">Transmembrane helix</keyword>
<dbReference type="InterPro" id="IPR012336">
    <property type="entry name" value="Thioredoxin-like_fold"/>
</dbReference>
<dbReference type="Pfam" id="PF17171">
    <property type="entry name" value="GST_C_6"/>
    <property type="match status" value="1"/>
</dbReference>
<sequence>MGDDRGDREKLTLVARKPSFGLPTACPTCLPVYIYLRFAQIPFNLEFNTIYIDSDQIPFIESGDYVAYNNEKGGVIQNLKEDGIADLDSEVRGIPEWLSMRAMVESWLADAVMYELWVGSDAKSANKIYFSDLPWPIGKVLYYKQVRIVKQVLGITSNNAERREEEIYSRAALAYSALSYKLGDQSLFFENRPTSLDAFFVGHVLFTVHALPPKRSSSFSFSLTMIPTHLCSIPSPRKTIRSHGDALEITNKNGLNLEMKALKLESSVLRNKLLYHANLIHYAENLKMRYLDASSSSSSIPQGDPSSSSEQKPSHWSSKPKSKPKKEKTEEEKKFRRRAKYFLATQLVAVLVFLSIFGGHDDSEVELEDDNQGLLSD</sequence>
<feature type="domain" description="Metaxin glutathione S-transferase" evidence="3">
    <location>
        <begin position="174"/>
        <end position="214"/>
    </location>
</feature>
<feature type="domain" description="Thioredoxin-like fold" evidence="4">
    <location>
        <begin position="27"/>
        <end position="120"/>
    </location>
</feature>